<dbReference type="InterPro" id="IPR000623">
    <property type="entry name" value="Shikimate_kinase/TSH1"/>
</dbReference>
<comment type="subcellular location">
    <subcellularLocation>
        <location evidence="11">Cytoplasm</location>
    </subcellularLocation>
</comment>
<protein>
    <recommendedName>
        <fullName evidence="3 11">Shikimate kinase</fullName>
        <shortName evidence="11">SK</shortName>
        <ecNumber evidence="3 11">2.7.1.71</ecNumber>
    </recommendedName>
</protein>
<evidence type="ECO:0000256" key="11">
    <source>
        <dbReference type="HAMAP-Rule" id="MF_00109"/>
    </source>
</evidence>
<feature type="binding site" evidence="11">
    <location>
        <position position="48"/>
    </location>
    <ligand>
        <name>substrate</name>
    </ligand>
</feature>
<comment type="function">
    <text evidence="11">Catalyzes the specific phosphorylation of the 3-hydroxyl group of shikimic acid using ATP as a cosubstrate.</text>
</comment>
<keyword evidence="7 11" id="KW-0418">Kinase</keyword>
<feature type="binding site" evidence="11">
    <location>
        <position position="132"/>
    </location>
    <ligand>
        <name>ATP</name>
        <dbReference type="ChEBI" id="CHEBI:30616"/>
    </ligand>
</feature>
<gene>
    <name evidence="11 12" type="primary">aroK</name>
    <name evidence="12" type="ORF">TMPK1_10870</name>
</gene>
<dbReference type="EMBL" id="BOPV01000001">
    <property type="protein sequence ID" value="GIL38850.1"/>
    <property type="molecule type" value="Genomic_DNA"/>
</dbReference>
<dbReference type="GO" id="GO:0004765">
    <property type="term" value="F:shikimate kinase activity"/>
    <property type="evidence" value="ECO:0007669"/>
    <property type="project" value="UniProtKB-UniRule"/>
</dbReference>
<keyword evidence="13" id="KW-1185">Reference proteome</keyword>
<sequence>MNAPASRVVALTRPLDRPVVLVGLMGAGKTAVGRRLAARLGLTFADADHEIEAAAGRSVAAIFAELGEPAFRDGERRVIARLLDSGRGVIATGGGAFVDPQTRAAVKERAISIWLRADVDLLVKRTSRSSRRPLLKRGDPFAILTDLAAQRNPIYAEADLIVDSVDISPERMVDRVLAALNERVSQ</sequence>
<comment type="caution">
    <text evidence="12">The sequence shown here is derived from an EMBL/GenBank/DDBJ whole genome shotgun (WGS) entry which is preliminary data.</text>
</comment>
<keyword evidence="5 11" id="KW-0808">Transferase</keyword>
<evidence type="ECO:0000256" key="5">
    <source>
        <dbReference type="ARBA" id="ARBA00022679"/>
    </source>
</evidence>
<feature type="binding site" evidence="11">
    <location>
        <position position="72"/>
    </location>
    <ligand>
        <name>substrate</name>
    </ligand>
</feature>
<evidence type="ECO:0000256" key="7">
    <source>
        <dbReference type="ARBA" id="ARBA00022777"/>
    </source>
</evidence>
<proteinExistence type="inferred from homology"/>
<evidence type="ECO:0000256" key="1">
    <source>
        <dbReference type="ARBA" id="ARBA00004842"/>
    </source>
</evidence>
<dbReference type="InterPro" id="IPR027417">
    <property type="entry name" value="P-loop_NTPase"/>
</dbReference>
<dbReference type="GO" id="GO:0005829">
    <property type="term" value="C:cytosol"/>
    <property type="evidence" value="ECO:0007669"/>
    <property type="project" value="TreeGrafter"/>
</dbReference>
<comment type="pathway">
    <text evidence="1 11">Metabolic intermediate biosynthesis; chorismate biosynthesis; chorismate from D-erythrose 4-phosphate and phosphoenolpyruvate: step 5/7.</text>
</comment>
<dbReference type="InterPro" id="IPR023000">
    <property type="entry name" value="Shikimate_kinase_CS"/>
</dbReference>
<keyword evidence="11" id="KW-0460">Magnesium</keyword>
<dbReference type="CDD" id="cd00464">
    <property type="entry name" value="SK"/>
    <property type="match status" value="1"/>
</dbReference>
<evidence type="ECO:0000256" key="10">
    <source>
        <dbReference type="ARBA" id="ARBA00048567"/>
    </source>
</evidence>
<evidence type="ECO:0000256" key="3">
    <source>
        <dbReference type="ARBA" id="ARBA00012154"/>
    </source>
</evidence>
<dbReference type="InterPro" id="IPR031322">
    <property type="entry name" value="Shikimate/glucono_kinase"/>
</dbReference>
<reference evidence="12" key="1">
    <citation type="submission" date="2021-02" db="EMBL/GenBank/DDBJ databases">
        <title>Genome sequence of Rhodospirillales sp. strain TMPK1 isolated from soil.</title>
        <authorList>
            <person name="Nakai R."/>
            <person name="Kusada H."/>
            <person name="Tamaki H."/>
        </authorList>
    </citation>
    <scope>NUCLEOTIDE SEQUENCE</scope>
    <source>
        <strain evidence="12">TMPK1</strain>
    </source>
</reference>
<dbReference type="HAMAP" id="MF_00109">
    <property type="entry name" value="Shikimate_kinase"/>
    <property type="match status" value="1"/>
</dbReference>
<dbReference type="SUPFAM" id="SSF52540">
    <property type="entry name" value="P-loop containing nucleoside triphosphate hydrolases"/>
    <property type="match status" value="1"/>
</dbReference>
<dbReference type="RefSeq" id="WP_420241911.1">
    <property type="nucleotide sequence ID" value="NZ_BOPV01000001.1"/>
</dbReference>
<comment type="similarity">
    <text evidence="2 11">Belongs to the shikimate kinase family.</text>
</comment>
<dbReference type="AlphaFoldDB" id="A0A8S8XC82"/>
<dbReference type="Gene3D" id="3.40.50.300">
    <property type="entry name" value="P-loop containing nucleotide triphosphate hydrolases"/>
    <property type="match status" value="1"/>
</dbReference>
<dbReference type="PROSITE" id="PS01128">
    <property type="entry name" value="SHIKIMATE_KINASE"/>
    <property type="match status" value="1"/>
</dbReference>
<evidence type="ECO:0000256" key="6">
    <source>
        <dbReference type="ARBA" id="ARBA00022741"/>
    </source>
</evidence>
<dbReference type="GO" id="GO:0005524">
    <property type="term" value="F:ATP binding"/>
    <property type="evidence" value="ECO:0007669"/>
    <property type="project" value="UniProtKB-UniRule"/>
</dbReference>
<evidence type="ECO:0000256" key="9">
    <source>
        <dbReference type="ARBA" id="ARBA00023141"/>
    </source>
</evidence>
<dbReference type="GO" id="GO:0000287">
    <property type="term" value="F:magnesium ion binding"/>
    <property type="evidence" value="ECO:0007669"/>
    <property type="project" value="UniProtKB-UniRule"/>
</dbReference>
<dbReference type="PANTHER" id="PTHR21087:SF16">
    <property type="entry name" value="SHIKIMATE KINASE 1, CHLOROPLASTIC"/>
    <property type="match status" value="1"/>
</dbReference>
<evidence type="ECO:0000256" key="4">
    <source>
        <dbReference type="ARBA" id="ARBA00022605"/>
    </source>
</evidence>
<feature type="binding site" evidence="11">
    <location>
        <position position="94"/>
    </location>
    <ligand>
        <name>substrate</name>
    </ligand>
</feature>
<comment type="subunit">
    <text evidence="11">Monomer.</text>
</comment>
<comment type="cofactor">
    <cofactor evidence="11">
        <name>Mg(2+)</name>
        <dbReference type="ChEBI" id="CHEBI:18420"/>
    </cofactor>
    <text evidence="11">Binds 1 Mg(2+) ion per subunit.</text>
</comment>
<feature type="binding site" evidence="11">
    <location>
        <position position="151"/>
    </location>
    <ligand>
        <name>substrate</name>
    </ligand>
</feature>
<feature type="binding site" evidence="11">
    <location>
        <begin position="26"/>
        <end position="31"/>
    </location>
    <ligand>
        <name>ATP</name>
        <dbReference type="ChEBI" id="CHEBI:30616"/>
    </ligand>
</feature>
<evidence type="ECO:0000256" key="8">
    <source>
        <dbReference type="ARBA" id="ARBA00022840"/>
    </source>
</evidence>
<dbReference type="PRINTS" id="PR01100">
    <property type="entry name" value="SHIKIMTKNASE"/>
</dbReference>
<name>A0A8S8XC82_9PROT</name>
<evidence type="ECO:0000313" key="12">
    <source>
        <dbReference type="EMBL" id="GIL38850.1"/>
    </source>
</evidence>
<dbReference type="Proteomes" id="UP000681075">
    <property type="component" value="Unassembled WGS sequence"/>
</dbReference>
<dbReference type="Pfam" id="PF01202">
    <property type="entry name" value="SKI"/>
    <property type="match status" value="1"/>
</dbReference>
<organism evidence="12 13">
    <name type="scientific">Roseiterribacter gracilis</name>
    <dbReference type="NCBI Taxonomy" id="2812848"/>
    <lineage>
        <taxon>Bacteria</taxon>
        <taxon>Pseudomonadati</taxon>
        <taxon>Pseudomonadota</taxon>
        <taxon>Alphaproteobacteria</taxon>
        <taxon>Rhodospirillales</taxon>
        <taxon>Roseiterribacteraceae</taxon>
        <taxon>Roseiterribacter</taxon>
    </lineage>
</organism>
<keyword evidence="11" id="KW-0963">Cytoplasm</keyword>
<dbReference type="GO" id="GO:0009073">
    <property type="term" value="P:aromatic amino acid family biosynthetic process"/>
    <property type="evidence" value="ECO:0007669"/>
    <property type="project" value="UniProtKB-KW"/>
</dbReference>
<keyword evidence="11" id="KW-0479">Metal-binding</keyword>
<keyword evidence="8 11" id="KW-0067">ATP-binding</keyword>
<keyword evidence="4 11" id="KW-0028">Amino-acid biosynthesis</keyword>
<evidence type="ECO:0000313" key="13">
    <source>
        <dbReference type="Proteomes" id="UP000681075"/>
    </source>
</evidence>
<dbReference type="PANTHER" id="PTHR21087">
    <property type="entry name" value="SHIKIMATE KINASE"/>
    <property type="match status" value="1"/>
</dbReference>
<comment type="caution">
    <text evidence="11">Lacks conserved residue(s) required for the propagation of feature annotation.</text>
</comment>
<feature type="binding site" evidence="11">
    <location>
        <position position="30"/>
    </location>
    <ligand>
        <name>Mg(2+)</name>
        <dbReference type="ChEBI" id="CHEBI:18420"/>
    </ligand>
</feature>
<keyword evidence="6 11" id="KW-0547">Nucleotide-binding</keyword>
<dbReference type="GO" id="GO:0009423">
    <property type="term" value="P:chorismate biosynthetic process"/>
    <property type="evidence" value="ECO:0007669"/>
    <property type="project" value="UniProtKB-UniRule"/>
</dbReference>
<keyword evidence="9 11" id="KW-0057">Aromatic amino acid biosynthesis</keyword>
<evidence type="ECO:0000256" key="2">
    <source>
        <dbReference type="ARBA" id="ARBA00006997"/>
    </source>
</evidence>
<dbReference type="NCBIfam" id="NF010552">
    <property type="entry name" value="PRK13946.1"/>
    <property type="match status" value="1"/>
</dbReference>
<dbReference type="EC" id="2.7.1.71" evidence="3 11"/>
<accession>A0A8S8XC82</accession>
<comment type="catalytic activity">
    <reaction evidence="10 11">
        <text>shikimate + ATP = 3-phosphoshikimate + ADP + H(+)</text>
        <dbReference type="Rhea" id="RHEA:13121"/>
        <dbReference type="ChEBI" id="CHEBI:15378"/>
        <dbReference type="ChEBI" id="CHEBI:30616"/>
        <dbReference type="ChEBI" id="CHEBI:36208"/>
        <dbReference type="ChEBI" id="CHEBI:145989"/>
        <dbReference type="ChEBI" id="CHEBI:456216"/>
        <dbReference type="EC" id="2.7.1.71"/>
    </reaction>
</comment>
<dbReference type="GO" id="GO:0008652">
    <property type="term" value="P:amino acid biosynthetic process"/>
    <property type="evidence" value="ECO:0007669"/>
    <property type="project" value="UniProtKB-KW"/>
</dbReference>